<dbReference type="Gene3D" id="3.40.50.300">
    <property type="entry name" value="P-loop containing nucleotide triphosphate hydrolases"/>
    <property type="match status" value="1"/>
</dbReference>
<keyword evidence="4" id="KW-1185">Reference proteome</keyword>
<accession>A0A9P5GZM5</accession>
<dbReference type="InterPro" id="IPR027417">
    <property type="entry name" value="P-loop_NTPase"/>
</dbReference>
<keyword evidence="1" id="KW-0175">Coiled coil</keyword>
<evidence type="ECO:0000313" key="4">
    <source>
        <dbReference type="Proteomes" id="UP000722485"/>
    </source>
</evidence>
<dbReference type="OrthoDB" id="8954335at2759"/>
<dbReference type="AlphaFoldDB" id="A0A9P5GZM5"/>
<evidence type="ECO:0000259" key="2">
    <source>
        <dbReference type="Pfam" id="PF01926"/>
    </source>
</evidence>
<name>A0A9P5GZM5_9HYPO</name>
<gene>
    <name evidence="3" type="ORF">G7Z17_g11758</name>
</gene>
<feature type="coiled-coil region" evidence="1">
    <location>
        <begin position="321"/>
        <end position="428"/>
    </location>
</feature>
<reference evidence="3" key="1">
    <citation type="submission" date="2020-03" db="EMBL/GenBank/DDBJ databases">
        <title>Draft Genome Sequence of Cylindrodendrum hubeiense.</title>
        <authorList>
            <person name="Buettner E."/>
            <person name="Kellner H."/>
        </authorList>
    </citation>
    <scope>NUCLEOTIDE SEQUENCE</scope>
    <source>
        <strain evidence="3">IHI 201604</strain>
    </source>
</reference>
<dbReference type="GO" id="GO:0005525">
    <property type="term" value="F:GTP binding"/>
    <property type="evidence" value="ECO:0007669"/>
    <property type="project" value="InterPro"/>
</dbReference>
<feature type="domain" description="G" evidence="2">
    <location>
        <begin position="113"/>
        <end position="179"/>
    </location>
</feature>
<evidence type="ECO:0000313" key="3">
    <source>
        <dbReference type="EMBL" id="KAF7542239.1"/>
    </source>
</evidence>
<comment type="caution">
    <text evidence="3">The sequence shown here is derived from an EMBL/GenBank/DDBJ whole genome shotgun (WGS) entry which is preliminary data.</text>
</comment>
<dbReference type="EMBL" id="JAANBB010000467">
    <property type="protein sequence ID" value="KAF7542239.1"/>
    <property type="molecule type" value="Genomic_DNA"/>
</dbReference>
<protein>
    <recommendedName>
        <fullName evidence="2">G domain-containing protein</fullName>
    </recommendedName>
</protein>
<dbReference type="Proteomes" id="UP000722485">
    <property type="component" value="Unassembled WGS sequence"/>
</dbReference>
<dbReference type="Pfam" id="PF01926">
    <property type="entry name" value="MMR_HSR1"/>
    <property type="match status" value="1"/>
</dbReference>
<dbReference type="InterPro" id="IPR006073">
    <property type="entry name" value="GTP-bd"/>
</dbReference>
<dbReference type="SUPFAM" id="SSF52540">
    <property type="entry name" value="P-loop containing nucleoside triphosphate hydrolases"/>
    <property type="match status" value="1"/>
</dbReference>
<evidence type="ECO:0000256" key="1">
    <source>
        <dbReference type="SAM" id="Coils"/>
    </source>
</evidence>
<sequence length="507" mass="58416">MINSQDTRPQPIPASSLAKLSMNVLLPTPLWLYAHLAQPQSLILQIIFRVGFSLPLLCELYPALKKGKSERPTLVLSFLKDLPQSASFFKLHATKRLMDDLMTFNPRPTDIVVAIMGMTGSGKSTFISLCTNEDVTIGHNLTGCTQEIKIYKCPWSLDVDIYLADTPGFDDTNRSDTDVLTDIATWLTKSYTQNVKLNGIIYLHRITDPRMQGSAKKNLFMFKKLCGTSVLENVALISTMWEAVAQADGERREKELINTAEFWGVLIKHGAKVDRHQNIRGSAIRLLKHFVKNKQMTMSIQKEMVSENKDLDQTQAGIELESEYRKEKEKFTRELEETRRMMKEALVARDQESAEMLRQYEADMCRKVEKVAQDREQLQISMEKMHAKAIADYERRIKEQQARIEMDKKETEKERERYRKQEEETKMALISLRQHQVSTDALQREKEAIQHKLEHTVQLLDTLSVPDTKTTIQYRTRSTPGPNRIQEHICLALQGPFYYFIGPAKDQ</sequence>
<organism evidence="3 4">
    <name type="scientific">Cylindrodendrum hubeiense</name>
    <dbReference type="NCBI Taxonomy" id="595255"/>
    <lineage>
        <taxon>Eukaryota</taxon>
        <taxon>Fungi</taxon>
        <taxon>Dikarya</taxon>
        <taxon>Ascomycota</taxon>
        <taxon>Pezizomycotina</taxon>
        <taxon>Sordariomycetes</taxon>
        <taxon>Hypocreomycetidae</taxon>
        <taxon>Hypocreales</taxon>
        <taxon>Nectriaceae</taxon>
        <taxon>Cylindrodendrum</taxon>
    </lineage>
</organism>
<proteinExistence type="predicted"/>
<dbReference type="CDD" id="cd00882">
    <property type="entry name" value="Ras_like_GTPase"/>
    <property type="match status" value="1"/>
</dbReference>